<evidence type="ECO:0000313" key="1">
    <source>
        <dbReference type="EMBL" id="GAA2342834.1"/>
    </source>
</evidence>
<name>A0ABN3G2L8_9ACTN</name>
<gene>
    <name evidence="1" type="ORF">GCM10010170_027240</name>
</gene>
<accession>A0ABN3G2L8</accession>
<protein>
    <submittedName>
        <fullName evidence="1">DUF6228 family protein</fullName>
    </submittedName>
</protein>
<dbReference type="Proteomes" id="UP001501444">
    <property type="component" value="Unassembled WGS sequence"/>
</dbReference>
<proteinExistence type="predicted"/>
<keyword evidence="2" id="KW-1185">Reference proteome</keyword>
<dbReference type="Pfam" id="PF19739">
    <property type="entry name" value="DUF6228"/>
    <property type="match status" value="1"/>
</dbReference>
<dbReference type="EMBL" id="BAAARV010000022">
    <property type="protein sequence ID" value="GAA2342834.1"/>
    <property type="molecule type" value="Genomic_DNA"/>
</dbReference>
<dbReference type="InterPro" id="IPR046196">
    <property type="entry name" value="DUF6228"/>
</dbReference>
<sequence>MVAPLVIQLPPQTARLVLHPLTDPLGDEDMWTFRVELHDEGINAETTATVARFDNPPLTTYLRELKEAWQGWPGVRTWRSFEQELRLDACHDGLGHVTLRVTLRPPAQPYADEAWSAQIAFVIEAGEQMTGLVDAITAHIRAECQIG</sequence>
<evidence type="ECO:0000313" key="2">
    <source>
        <dbReference type="Proteomes" id="UP001501444"/>
    </source>
</evidence>
<organism evidence="1 2">
    <name type="scientific">Dactylosporangium salmoneum</name>
    <dbReference type="NCBI Taxonomy" id="53361"/>
    <lineage>
        <taxon>Bacteria</taxon>
        <taxon>Bacillati</taxon>
        <taxon>Actinomycetota</taxon>
        <taxon>Actinomycetes</taxon>
        <taxon>Micromonosporales</taxon>
        <taxon>Micromonosporaceae</taxon>
        <taxon>Dactylosporangium</taxon>
    </lineage>
</organism>
<reference evidence="1 2" key="1">
    <citation type="journal article" date="2019" name="Int. J. Syst. Evol. Microbiol.">
        <title>The Global Catalogue of Microorganisms (GCM) 10K type strain sequencing project: providing services to taxonomists for standard genome sequencing and annotation.</title>
        <authorList>
            <consortium name="The Broad Institute Genomics Platform"/>
            <consortium name="The Broad Institute Genome Sequencing Center for Infectious Disease"/>
            <person name="Wu L."/>
            <person name="Ma J."/>
        </authorList>
    </citation>
    <scope>NUCLEOTIDE SEQUENCE [LARGE SCALE GENOMIC DNA]</scope>
    <source>
        <strain evidence="1 2">JCM 3272</strain>
    </source>
</reference>
<comment type="caution">
    <text evidence="1">The sequence shown here is derived from an EMBL/GenBank/DDBJ whole genome shotgun (WGS) entry which is preliminary data.</text>
</comment>